<feature type="binding site" evidence="5 10">
    <location>
        <position position="259"/>
    </location>
    <ligand>
        <name>Zn(2+)</name>
        <dbReference type="ChEBI" id="CHEBI:29105"/>
    </ligand>
</feature>
<feature type="binding site" evidence="5 9">
    <location>
        <position position="259"/>
    </location>
    <ligand>
        <name>substrate</name>
    </ligand>
</feature>
<accession>A0A368DU08</accession>
<dbReference type="Proteomes" id="UP000253570">
    <property type="component" value="Unassembled WGS sequence"/>
</dbReference>
<comment type="catalytic activity">
    <reaction evidence="5">
        <text>L-histidinol + 2 NAD(+) + H2O = L-histidine + 2 NADH + 3 H(+)</text>
        <dbReference type="Rhea" id="RHEA:20641"/>
        <dbReference type="ChEBI" id="CHEBI:15377"/>
        <dbReference type="ChEBI" id="CHEBI:15378"/>
        <dbReference type="ChEBI" id="CHEBI:57540"/>
        <dbReference type="ChEBI" id="CHEBI:57595"/>
        <dbReference type="ChEBI" id="CHEBI:57699"/>
        <dbReference type="ChEBI" id="CHEBI:57945"/>
        <dbReference type="EC" id="1.1.1.23"/>
    </reaction>
</comment>
<dbReference type="GO" id="GO:0000105">
    <property type="term" value="P:L-histidine biosynthetic process"/>
    <property type="evidence" value="ECO:0007669"/>
    <property type="project" value="UniProtKB-UniRule"/>
</dbReference>
<dbReference type="SUPFAM" id="SSF53720">
    <property type="entry name" value="ALDH-like"/>
    <property type="match status" value="1"/>
</dbReference>
<dbReference type="CDD" id="cd06572">
    <property type="entry name" value="Histidinol_dh"/>
    <property type="match status" value="1"/>
</dbReference>
<feature type="binding site" evidence="5 10">
    <location>
        <position position="361"/>
    </location>
    <ligand>
        <name>Zn(2+)</name>
        <dbReference type="ChEBI" id="CHEBI:29105"/>
    </ligand>
</feature>
<evidence type="ECO:0000256" key="3">
    <source>
        <dbReference type="ARBA" id="ARBA00022833"/>
    </source>
</evidence>
<evidence type="ECO:0000256" key="5">
    <source>
        <dbReference type="HAMAP-Rule" id="MF_01024"/>
    </source>
</evidence>
<feature type="binding site" evidence="5 10">
    <location>
        <position position="262"/>
    </location>
    <ligand>
        <name>Zn(2+)</name>
        <dbReference type="ChEBI" id="CHEBI:29105"/>
    </ligand>
</feature>
<dbReference type="InterPro" id="IPR022695">
    <property type="entry name" value="Histidinol_DH_monofunct"/>
</dbReference>
<dbReference type="EMBL" id="QOQD01000001">
    <property type="protein sequence ID" value="RCL74701.1"/>
    <property type="molecule type" value="Genomic_DNA"/>
</dbReference>
<evidence type="ECO:0000313" key="13">
    <source>
        <dbReference type="Proteomes" id="UP000253570"/>
    </source>
</evidence>
<keyword evidence="5 8" id="KW-0520">NAD</keyword>
<feature type="active site" description="Proton acceptor" evidence="5 7">
    <location>
        <position position="328"/>
    </location>
</feature>
<evidence type="ECO:0000256" key="2">
    <source>
        <dbReference type="ARBA" id="ARBA00022723"/>
    </source>
</evidence>
<dbReference type="GO" id="GO:0005829">
    <property type="term" value="C:cytosol"/>
    <property type="evidence" value="ECO:0007669"/>
    <property type="project" value="TreeGrafter"/>
</dbReference>
<dbReference type="PRINTS" id="PR00083">
    <property type="entry name" value="HOLDHDRGNASE"/>
</dbReference>
<feature type="binding site" evidence="5 8">
    <location>
        <position position="214"/>
    </location>
    <ligand>
        <name>NAD(+)</name>
        <dbReference type="ChEBI" id="CHEBI:57540"/>
    </ligand>
</feature>
<dbReference type="PIRSF" id="PIRSF000099">
    <property type="entry name" value="Histidinol_dh"/>
    <property type="match status" value="1"/>
</dbReference>
<keyword evidence="3 5" id="KW-0862">Zinc</keyword>
<proteinExistence type="inferred from homology"/>
<dbReference type="HAMAP" id="MF_01024">
    <property type="entry name" value="HisD"/>
    <property type="match status" value="1"/>
</dbReference>
<feature type="binding site" evidence="5 9">
    <location>
        <position position="262"/>
    </location>
    <ligand>
        <name>substrate</name>
    </ligand>
</feature>
<protein>
    <recommendedName>
        <fullName evidence="5">Histidinol dehydrogenase</fullName>
        <shortName evidence="5">HDH</shortName>
        <ecNumber evidence="5">1.1.1.23</ecNumber>
    </recommendedName>
</protein>
<dbReference type="PANTHER" id="PTHR21256">
    <property type="entry name" value="HISTIDINOL DEHYDROGENASE HDH"/>
    <property type="match status" value="1"/>
</dbReference>
<gene>
    <name evidence="5 12" type="primary">hisD</name>
    <name evidence="12" type="ORF">DBW71_00725</name>
</gene>
<dbReference type="FunFam" id="3.40.50.1980:FF:000026">
    <property type="entry name" value="Histidinol dehydrogenase"/>
    <property type="match status" value="1"/>
</dbReference>
<evidence type="ECO:0000256" key="10">
    <source>
        <dbReference type="PIRSR" id="PIRSR000099-4"/>
    </source>
</evidence>
<dbReference type="Gene3D" id="3.40.50.1980">
    <property type="entry name" value="Nitrogenase molybdenum iron protein domain"/>
    <property type="match status" value="2"/>
</dbReference>
<dbReference type="GO" id="GO:0008270">
    <property type="term" value="F:zinc ion binding"/>
    <property type="evidence" value="ECO:0007669"/>
    <property type="project" value="UniProtKB-UniRule"/>
</dbReference>
<dbReference type="GO" id="GO:0051287">
    <property type="term" value="F:NAD binding"/>
    <property type="evidence" value="ECO:0007669"/>
    <property type="project" value="InterPro"/>
</dbReference>
<keyword evidence="4 5" id="KW-0560">Oxidoreductase</keyword>
<dbReference type="UniPathway" id="UPA00031">
    <property type="reaction ID" value="UER00014"/>
</dbReference>
<dbReference type="GO" id="GO:0004399">
    <property type="term" value="F:histidinol dehydrogenase activity"/>
    <property type="evidence" value="ECO:0007669"/>
    <property type="project" value="UniProtKB-UniRule"/>
</dbReference>
<comment type="similarity">
    <text evidence="1 5 6 11">Belongs to the histidinol dehydrogenase family.</text>
</comment>
<dbReference type="PANTHER" id="PTHR21256:SF2">
    <property type="entry name" value="HISTIDINE BIOSYNTHESIS TRIFUNCTIONAL PROTEIN"/>
    <property type="match status" value="1"/>
</dbReference>
<evidence type="ECO:0000256" key="7">
    <source>
        <dbReference type="PIRSR" id="PIRSR000099-1"/>
    </source>
</evidence>
<feature type="binding site" evidence="5 8">
    <location>
        <position position="130"/>
    </location>
    <ligand>
        <name>NAD(+)</name>
        <dbReference type="ChEBI" id="CHEBI:57540"/>
    </ligand>
</feature>
<comment type="caution">
    <text evidence="12">The sequence shown here is derived from an EMBL/GenBank/DDBJ whole genome shotgun (WGS) entry which is preliminary data.</text>
</comment>
<evidence type="ECO:0000256" key="4">
    <source>
        <dbReference type="ARBA" id="ARBA00023002"/>
    </source>
</evidence>
<name>A0A368DU08_9PROT</name>
<keyword evidence="2 5" id="KW-0479">Metal-binding</keyword>
<dbReference type="Pfam" id="PF00815">
    <property type="entry name" value="Histidinol_dh"/>
    <property type="match status" value="1"/>
</dbReference>
<evidence type="ECO:0000256" key="11">
    <source>
        <dbReference type="RuleBase" id="RU004175"/>
    </source>
</evidence>
<evidence type="ECO:0000256" key="1">
    <source>
        <dbReference type="ARBA" id="ARBA00010178"/>
    </source>
</evidence>
<keyword evidence="5" id="KW-0368">Histidine biosynthesis</keyword>
<feature type="binding site" evidence="5 9">
    <location>
        <position position="328"/>
    </location>
    <ligand>
        <name>substrate</name>
    </ligand>
</feature>
<evidence type="ECO:0000313" key="12">
    <source>
        <dbReference type="EMBL" id="RCL74701.1"/>
    </source>
</evidence>
<comment type="pathway">
    <text evidence="5">Amino-acid biosynthesis; L-histidine biosynthesis; L-histidine from 5-phospho-alpha-D-ribose 1-diphosphate: step 9/9.</text>
</comment>
<keyword evidence="5" id="KW-0028">Amino-acid biosynthesis</keyword>
<sequence>MSKIFNIKDQKSMKRFDELQLQRSNNFDAVSNDVIEIISKIRDHGDDALVEYTNRFDKNKLILDDLLISKNIIDQSINNIDEDLSNALRFSYKRIYDYHKHIKPENKFYVDEIGTKIDLVWNPIESVGIYVPGGKAIYPSSVLMNAIPAIVAGAKRIVMVTPSINGTPNESILAAASICNVNEVYQIGGAQAIAALAYGTSSIRKVDMIVGPGNSYVAAAKKNVFGDVGVDMVAGPSEVLVVADSNVDSDWVIEDLFAQAEHDDNAQSILVTKDIEFANIIEQKINQRLSQIEQNSTLKNSWNSYGSIILCENNKEITDFINYIAPEHLQLCTLDANDLVKSISNAGAIFIGEYTPEAIGDYVAGSNHVLPTLQTAKFSSGLSVLNFMKKTSIIECDKDNFQKIAPSAISIAEEEGLMSHARSLKLRLNKINK</sequence>
<evidence type="ECO:0000256" key="9">
    <source>
        <dbReference type="PIRSR" id="PIRSR000099-3"/>
    </source>
</evidence>
<comment type="cofactor">
    <cofactor evidence="5 10">
        <name>Zn(2+)</name>
        <dbReference type="ChEBI" id="CHEBI:29105"/>
    </cofactor>
    <text evidence="5 10">Binds 1 zinc ion per subunit.</text>
</comment>
<dbReference type="InterPro" id="IPR012131">
    <property type="entry name" value="Hstdl_DH"/>
</dbReference>
<feature type="binding site" evidence="5 8">
    <location>
        <position position="191"/>
    </location>
    <ligand>
        <name>NAD(+)</name>
        <dbReference type="ChEBI" id="CHEBI:57540"/>
    </ligand>
</feature>
<dbReference type="FunFam" id="3.40.50.1980:FF:000001">
    <property type="entry name" value="Histidinol dehydrogenase"/>
    <property type="match status" value="1"/>
</dbReference>
<feature type="binding site" evidence="5 9">
    <location>
        <position position="237"/>
    </location>
    <ligand>
        <name>substrate</name>
    </ligand>
</feature>
<dbReference type="EC" id="1.1.1.23" evidence="5"/>
<organism evidence="12 13">
    <name type="scientific">PS1 clade bacterium</name>
    <dbReference type="NCBI Taxonomy" id="2175152"/>
    <lineage>
        <taxon>Bacteria</taxon>
        <taxon>Pseudomonadati</taxon>
        <taxon>Pseudomonadota</taxon>
        <taxon>Alphaproteobacteria</taxon>
        <taxon>PS1 clade</taxon>
    </lineage>
</organism>
<feature type="active site" description="Proton acceptor" evidence="5 7">
    <location>
        <position position="327"/>
    </location>
</feature>
<dbReference type="NCBIfam" id="TIGR00069">
    <property type="entry name" value="hisD"/>
    <property type="match status" value="1"/>
</dbReference>
<dbReference type="Gene3D" id="1.20.5.1300">
    <property type="match status" value="1"/>
</dbReference>
<feature type="binding site" evidence="5 10">
    <location>
        <position position="420"/>
    </location>
    <ligand>
        <name>Zn(2+)</name>
        <dbReference type="ChEBI" id="CHEBI:29105"/>
    </ligand>
</feature>
<dbReference type="AlphaFoldDB" id="A0A368DU08"/>
<reference evidence="12 13" key="1">
    <citation type="journal article" date="2018" name="Microbiome">
        <title>Fine metagenomic profile of the Mediterranean stratified and mixed water columns revealed by assembly and recruitment.</title>
        <authorList>
            <person name="Haro-Moreno J.M."/>
            <person name="Lopez-Perez M."/>
            <person name="De La Torre J.R."/>
            <person name="Picazo A."/>
            <person name="Camacho A."/>
            <person name="Rodriguez-Valera F."/>
        </authorList>
    </citation>
    <scope>NUCLEOTIDE SEQUENCE [LARGE SCALE GENOMIC DNA]</scope>
    <source>
        <strain evidence="12">MED-G57</strain>
    </source>
</reference>
<evidence type="ECO:0000256" key="8">
    <source>
        <dbReference type="PIRSR" id="PIRSR000099-2"/>
    </source>
</evidence>
<feature type="binding site" evidence="5 9">
    <location>
        <position position="420"/>
    </location>
    <ligand>
        <name>substrate</name>
    </ligand>
</feature>
<dbReference type="InterPro" id="IPR016161">
    <property type="entry name" value="Ald_DH/histidinol_DH"/>
</dbReference>
<feature type="binding site" evidence="5 9">
    <location>
        <position position="415"/>
    </location>
    <ligand>
        <name>substrate</name>
    </ligand>
</feature>
<comment type="function">
    <text evidence="5">Catalyzes the sequential NAD-dependent oxidations of L-histidinol to L-histidinaldehyde and then to L-histidine.</text>
</comment>
<evidence type="ECO:0000256" key="6">
    <source>
        <dbReference type="PIRNR" id="PIRNR000099"/>
    </source>
</evidence>
<feature type="binding site" evidence="5 9">
    <location>
        <position position="361"/>
    </location>
    <ligand>
        <name>substrate</name>
    </ligand>
</feature>